<dbReference type="Proteomes" id="UP001162483">
    <property type="component" value="Unassembled WGS sequence"/>
</dbReference>
<accession>A0ABN9CA82</accession>
<evidence type="ECO:0000313" key="1">
    <source>
        <dbReference type="EMBL" id="CAI9556518.1"/>
    </source>
</evidence>
<gene>
    <name evidence="1" type="ORF">SPARVUS_LOCUS4558895</name>
</gene>
<dbReference type="EMBL" id="CATNWA010008585">
    <property type="protein sequence ID" value="CAI9556518.1"/>
    <property type="molecule type" value="Genomic_DNA"/>
</dbReference>
<reference evidence="1" key="1">
    <citation type="submission" date="2023-05" db="EMBL/GenBank/DDBJ databases">
        <authorList>
            <person name="Stuckert A."/>
        </authorList>
    </citation>
    <scope>NUCLEOTIDE SEQUENCE</scope>
</reference>
<evidence type="ECO:0000313" key="2">
    <source>
        <dbReference type="Proteomes" id="UP001162483"/>
    </source>
</evidence>
<protein>
    <submittedName>
        <fullName evidence="1">Uncharacterized protein</fullName>
    </submittedName>
</protein>
<feature type="non-terminal residue" evidence="1">
    <location>
        <position position="1"/>
    </location>
</feature>
<name>A0ABN9CA82_9NEOB</name>
<organism evidence="1 2">
    <name type="scientific">Staurois parvus</name>
    <dbReference type="NCBI Taxonomy" id="386267"/>
    <lineage>
        <taxon>Eukaryota</taxon>
        <taxon>Metazoa</taxon>
        <taxon>Chordata</taxon>
        <taxon>Craniata</taxon>
        <taxon>Vertebrata</taxon>
        <taxon>Euteleostomi</taxon>
        <taxon>Amphibia</taxon>
        <taxon>Batrachia</taxon>
        <taxon>Anura</taxon>
        <taxon>Neobatrachia</taxon>
        <taxon>Ranoidea</taxon>
        <taxon>Ranidae</taxon>
        <taxon>Staurois</taxon>
    </lineage>
</organism>
<comment type="caution">
    <text evidence="1">The sequence shown here is derived from an EMBL/GenBank/DDBJ whole genome shotgun (WGS) entry which is preliminary data.</text>
</comment>
<keyword evidence="2" id="KW-1185">Reference proteome</keyword>
<proteinExistence type="predicted"/>
<sequence length="64" mass="7260">HLQPRLSITGSRQVIPRQHPVISVYYRWGRDPYVNNTDLSSVSSCTLLCMALHSRASVKHTQPT</sequence>